<dbReference type="InterPro" id="IPR036388">
    <property type="entry name" value="WH-like_DNA-bd_sf"/>
</dbReference>
<dbReference type="PANTHER" id="PTHR33169">
    <property type="entry name" value="PADR-FAMILY TRANSCRIPTIONAL REGULATOR"/>
    <property type="match status" value="1"/>
</dbReference>
<proteinExistence type="predicted"/>
<dbReference type="OrthoDB" id="9808017at2"/>
<sequence>MNAEMLKGTIDLLILSVLTAKDNYGYEISKSIKERTEGMFEIQEATLYLALKRLEKQGAVSAYWGDQSHGGRRKYYALTEDGREALRQSIADWKKTTEIVNRFI</sequence>
<accession>A0A5R9G5W5</accession>
<evidence type="ECO:0000259" key="1">
    <source>
        <dbReference type="Pfam" id="PF03551"/>
    </source>
</evidence>
<dbReference type="Pfam" id="PF03551">
    <property type="entry name" value="PadR"/>
    <property type="match status" value="1"/>
</dbReference>
<dbReference type="InterPro" id="IPR052509">
    <property type="entry name" value="Metal_resp_DNA-bind_regulator"/>
</dbReference>
<reference evidence="2 3" key="1">
    <citation type="submission" date="2019-05" db="EMBL/GenBank/DDBJ databases">
        <authorList>
            <person name="Narsing Rao M.P."/>
            <person name="Li W.J."/>
        </authorList>
    </citation>
    <scope>NUCLEOTIDE SEQUENCE [LARGE SCALE GENOMIC DNA]</scope>
    <source>
        <strain evidence="2 3">SYSU_K30003</strain>
    </source>
</reference>
<dbReference type="SUPFAM" id="SSF46785">
    <property type="entry name" value="Winged helix' DNA-binding domain"/>
    <property type="match status" value="1"/>
</dbReference>
<evidence type="ECO:0000313" key="3">
    <source>
        <dbReference type="Proteomes" id="UP000309676"/>
    </source>
</evidence>
<dbReference type="Proteomes" id="UP000309676">
    <property type="component" value="Unassembled WGS sequence"/>
</dbReference>
<dbReference type="AlphaFoldDB" id="A0A5R9G5W5"/>
<dbReference type="Gene3D" id="1.10.10.10">
    <property type="entry name" value="Winged helix-like DNA-binding domain superfamily/Winged helix DNA-binding domain"/>
    <property type="match status" value="1"/>
</dbReference>
<organism evidence="2 3">
    <name type="scientific">Paenibacillus antri</name>
    <dbReference type="NCBI Taxonomy" id="2582848"/>
    <lineage>
        <taxon>Bacteria</taxon>
        <taxon>Bacillati</taxon>
        <taxon>Bacillota</taxon>
        <taxon>Bacilli</taxon>
        <taxon>Bacillales</taxon>
        <taxon>Paenibacillaceae</taxon>
        <taxon>Paenibacillus</taxon>
    </lineage>
</organism>
<gene>
    <name evidence="2" type="ORF">FE782_23960</name>
</gene>
<protein>
    <submittedName>
        <fullName evidence="2">PadR family transcriptional regulator</fullName>
    </submittedName>
</protein>
<dbReference type="RefSeq" id="WP_138196879.1">
    <property type="nucleotide sequence ID" value="NZ_VCIW01000019.1"/>
</dbReference>
<comment type="caution">
    <text evidence="2">The sequence shown here is derived from an EMBL/GenBank/DDBJ whole genome shotgun (WGS) entry which is preliminary data.</text>
</comment>
<keyword evidence="3" id="KW-1185">Reference proteome</keyword>
<dbReference type="EMBL" id="VCIW01000019">
    <property type="protein sequence ID" value="TLS49726.1"/>
    <property type="molecule type" value="Genomic_DNA"/>
</dbReference>
<dbReference type="InterPro" id="IPR005149">
    <property type="entry name" value="Tscrpt_reg_PadR_N"/>
</dbReference>
<evidence type="ECO:0000313" key="2">
    <source>
        <dbReference type="EMBL" id="TLS49726.1"/>
    </source>
</evidence>
<feature type="domain" description="Transcription regulator PadR N-terminal" evidence="1">
    <location>
        <begin position="14"/>
        <end position="87"/>
    </location>
</feature>
<name>A0A5R9G5W5_9BACL</name>
<dbReference type="InterPro" id="IPR036390">
    <property type="entry name" value="WH_DNA-bd_sf"/>
</dbReference>
<dbReference type="PANTHER" id="PTHR33169:SF14">
    <property type="entry name" value="TRANSCRIPTIONAL REGULATOR RV3488"/>
    <property type="match status" value="1"/>
</dbReference>